<feature type="domain" description="Amidohydrolase-related" evidence="2">
    <location>
        <begin position="133"/>
        <end position="391"/>
    </location>
</feature>
<evidence type="ECO:0000313" key="3">
    <source>
        <dbReference type="EMBL" id="MYC96645.1"/>
    </source>
</evidence>
<organism evidence="3">
    <name type="scientific">Caldilineaceae bacterium SB0661_bin_32</name>
    <dbReference type="NCBI Taxonomy" id="2605255"/>
    <lineage>
        <taxon>Bacteria</taxon>
        <taxon>Bacillati</taxon>
        <taxon>Chloroflexota</taxon>
        <taxon>Caldilineae</taxon>
        <taxon>Caldilineales</taxon>
        <taxon>Caldilineaceae</taxon>
    </lineage>
</organism>
<gene>
    <name evidence="3" type="ORF">F4X14_16895</name>
</gene>
<comment type="caution">
    <text evidence="3">The sequence shown here is derived from an EMBL/GenBank/DDBJ whole genome shotgun (WGS) entry which is preliminary data.</text>
</comment>
<dbReference type="PANTHER" id="PTHR21240:SF28">
    <property type="entry name" value="ISO-OROTATE DECARBOXYLASE (EUROFUNG)"/>
    <property type="match status" value="1"/>
</dbReference>
<keyword evidence="1" id="KW-0456">Lyase</keyword>
<dbReference type="InterPro" id="IPR032465">
    <property type="entry name" value="ACMSD"/>
</dbReference>
<dbReference type="GO" id="GO:0019748">
    <property type="term" value="P:secondary metabolic process"/>
    <property type="evidence" value="ECO:0007669"/>
    <property type="project" value="TreeGrafter"/>
</dbReference>
<dbReference type="EMBL" id="VXMH01000092">
    <property type="protein sequence ID" value="MYC96645.1"/>
    <property type="molecule type" value="Genomic_DNA"/>
</dbReference>
<proteinExistence type="predicted"/>
<dbReference type="InterPro" id="IPR006680">
    <property type="entry name" value="Amidohydro-rel"/>
</dbReference>
<evidence type="ECO:0000259" key="2">
    <source>
        <dbReference type="Pfam" id="PF04909"/>
    </source>
</evidence>
<dbReference type="GO" id="GO:0016831">
    <property type="term" value="F:carboxy-lyase activity"/>
    <property type="evidence" value="ECO:0007669"/>
    <property type="project" value="InterPro"/>
</dbReference>
<keyword evidence="3" id="KW-0378">Hydrolase</keyword>
<accession>A0A6B1DBH4</accession>
<dbReference type="PANTHER" id="PTHR21240">
    <property type="entry name" value="2-AMINO-3-CARBOXYLMUCONATE-6-SEMIALDEHYDE DECARBOXYLASE"/>
    <property type="match status" value="1"/>
</dbReference>
<dbReference type="InterPro" id="IPR032466">
    <property type="entry name" value="Metal_Hydrolase"/>
</dbReference>
<protein>
    <submittedName>
        <fullName evidence="3">Amidohydrolase</fullName>
    </submittedName>
</protein>
<evidence type="ECO:0000256" key="1">
    <source>
        <dbReference type="ARBA" id="ARBA00023239"/>
    </source>
</evidence>
<dbReference type="GO" id="GO:0005737">
    <property type="term" value="C:cytoplasm"/>
    <property type="evidence" value="ECO:0007669"/>
    <property type="project" value="TreeGrafter"/>
</dbReference>
<reference evidence="3" key="1">
    <citation type="submission" date="2019-09" db="EMBL/GenBank/DDBJ databases">
        <title>Characterisation of the sponge microbiome using genome-centric metagenomics.</title>
        <authorList>
            <person name="Engelberts J.P."/>
            <person name="Robbins S.J."/>
            <person name="De Goeij J.M."/>
            <person name="Aranda M."/>
            <person name="Bell S.C."/>
            <person name="Webster N.S."/>
        </authorList>
    </citation>
    <scope>NUCLEOTIDE SEQUENCE</scope>
    <source>
        <strain evidence="3">SB0661_bin_32</strain>
    </source>
</reference>
<dbReference type="AlphaFoldDB" id="A0A6B1DBH4"/>
<dbReference type="GO" id="GO:0016787">
    <property type="term" value="F:hydrolase activity"/>
    <property type="evidence" value="ECO:0007669"/>
    <property type="project" value="UniProtKB-KW"/>
</dbReference>
<name>A0A6B1DBH4_9CHLR</name>
<sequence>MEPDDGGVDCHDRPTAGSVFLCATLFCEWHSNEWTGRKMTNKNGLVVDTDIHPGVNGDRVQARLPEPWRTRYASGNRGPGNLGWWNPMGVERSDVELEDGRTIHGDPKLLEEHFLDKYEIDYGVLLPGGVLHTAQSPEPDFAAAVISAVNDVYAEEWLPQSPRLLSSLGVYPHLPEMAVAEIHRLGGHPQFVQVQLPSASRIPWGQRIFHPIYEAASEYGLAVAIHPGSEGVGLSGPPNAAGYPTSYFEWHTTLVNSYIAHVTSMLAEGVFARFPDLKFVLVEGGISWLPPILWRMDKNWKALHSTVPWLNELPSEVAARHIRVTTQPLEEPPDADHFHAMLEMFPAERMLMFSSDFPHWDGDAPDFALRQFPEHLRSRIMGQTAAELYGLETG</sequence>
<dbReference type="Gene3D" id="3.20.20.140">
    <property type="entry name" value="Metal-dependent hydrolases"/>
    <property type="match status" value="1"/>
</dbReference>
<dbReference type="Pfam" id="PF04909">
    <property type="entry name" value="Amidohydro_2"/>
    <property type="match status" value="1"/>
</dbReference>
<dbReference type="SUPFAM" id="SSF51556">
    <property type="entry name" value="Metallo-dependent hydrolases"/>
    <property type="match status" value="1"/>
</dbReference>